<gene>
    <name evidence="2" type="ordered locus">AciPR4_2791</name>
</gene>
<dbReference type="Gene3D" id="3.60.20.30">
    <property type="entry name" value="(Glycosyl)asparaginase"/>
    <property type="match status" value="1"/>
</dbReference>
<keyword evidence="3" id="KW-1185">Reference proteome</keyword>
<dbReference type="RefSeq" id="WP_013569297.1">
    <property type="nucleotide sequence ID" value="NC_014963.1"/>
</dbReference>
<sequence length="413" mass="45013">MNFSRRDFLATAAISSAAVALGSQGDAQSVPPNHDHDQTLHSHPKPTHPFVPRLPALLCTQAGTIGIDAAFEMLKQGSDTLDAALHVTKTQEDDPNDYSTGIGGLPNEECEVQLDACCLHGPTRRSAAVGAVSKIKNASLMARAVMERTGYSSLVGLDAQRFAISQGFSKENLTTERTRRMWAVWKKIQSHPELPGEGIFDPNWPTTFRKTHFLPSSPQDLNQLIRKLEPLAIQVGLGPQFTWRAIFDALLPVSTPLYVSTVNQKKEISSAATTSGVPWRLAGTTSDIAMIGAGCYLDPEVGSAGSTGSAEANIKIAGARTIVENMRRGMSPEEAGMDALHRIVHWYGSDMTALRFVEMVYYILRNDGVYAGVSLWRGDRTGNLRQFTIHDGSRRTEECKFLFDSNPSNGQAI</sequence>
<dbReference type="PANTHER" id="PTHR10188:SF6">
    <property type="entry name" value="N(4)-(BETA-N-ACETYLGLUCOSAMINYL)-L-ASPARAGINASE"/>
    <property type="match status" value="1"/>
</dbReference>
<dbReference type="AlphaFoldDB" id="E8V3F1"/>
<dbReference type="SUPFAM" id="SSF56235">
    <property type="entry name" value="N-terminal nucleophile aminohydrolases (Ntn hydrolases)"/>
    <property type="match status" value="1"/>
</dbReference>
<dbReference type="InterPro" id="IPR029055">
    <property type="entry name" value="Ntn_hydrolases_N"/>
</dbReference>
<dbReference type="EMBL" id="CP002467">
    <property type="protein sequence ID" value="ADV83564.1"/>
    <property type="molecule type" value="Genomic_DNA"/>
</dbReference>
<dbReference type="InterPro" id="IPR019546">
    <property type="entry name" value="TAT_signal_bac_arc"/>
</dbReference>
<dbReference type="GO" id="GO:0016811">
    <property type="term" value="F:hydrolase activity, acting on carbon-nitrogen (but not peptide) bonds, in linear amides"/>
    <property type="evidence" value="ECO:0007669"/>
    <property type="project" value="UniProtKB-ARBA"/>
</dbReference>
<dbReference type="GO" id="GO:0005737">
    <property type="term" value="C:cytoplasm"/>
    <property type="evidence" value="ECO:0007669"/>
    <property type="project" value="TreeGrafter"/>
</dbReference>
<dbReference type="InterPro" id="IPR000246">
    <property type="entry name" value="Peptidase_T2"/>
</dbReference>
<dbReference type="eggNOG" id="COG1446">
    <property type="taxonomic scope" value="Bacteria"/>
</dbReference>
<feature type="region of interest" description="Disordered" evidence="1">
    <location>
        <begin position="23"/>
        <end position="47"/>
    </location>
</feature>
<accession>E8V3F1</accession>
<organism evidence="2 3">
    <name type="scientific">Terriglobus saanensis (strain ATCC BAA-1853 / DSM 23119 / SP1PR4)</name>
    <dbReference type="NCBI Taxonomy" id="401053"/>
    <lineage>
        <taxon>Bacteria</taxon>
        <taxon>Pseudomonadati</taxon>
        <taxon>Acidobacteriota</taxon>
        <taxon>Terriglobia</taxon>
        <taxon>Terriglobales</taxon>
        <taxon>Acidobacteriaceae</taxon>
        <taxon>Terriglobus</taxon>
    </lineage>
</organism>
<dbReference type="Pfam" id="PF01112">
    <property type="entry name" value="Asparaginase_2"/>
    <property type="match status" value="2"/>
</dbReference>
<dbReference type="PROSITE" id="PS51318">
    <property type="entry name" value="TAT"/>
    <property type="match status" value="1"/>
</dbReference>
<dbReference type="PANTHER" id="PTHR10188">
    <property type="entry name" value="L-ASPARAGINASE"/>
    <property type="match status" value="1"/>
</dbReference>
<dbReference type="InterPro" id="IPR006311">
    <property type="entry name" value="TAT_signal"/>
</dbReference>
<proteinExistence type="predicted"/>
<dbReference type="KEGG" id="tsa:AciPR4_2791"/>
<reference evidence="2 3" key="1">
    <citation type="journal article" date="2012" name="Stand. Genomic Sci.">
        <title>Complete genome sequence of Terriglobus saanensis type strain SP1PR4(T), an Acidobacteria from tundra soil.</title>
        <authorList>
            <person name="Rawat S.R."/>
            <person name="Mannisto M.K."/>
            <person name="Starovoytov V."/>
            <person name="Goodwin L."/>
            <person name="Nolan M."/>
            <person name="Hauser L."/>
            <person name="Land M."/>
            <person name="Davenport K.W."/>
            <person name="Woyke T."/>
            <person name="Haggblom M.M."/>
        </authorList>
    </citation>
    <scope>NUCLEOTIDE SEQUENCE</scope>
    <source>
        <strain evidence="3">ATCC BAA-1853 / DSM 23119 / SP1PR4</strain>
    </source>
</reference>
<dbReference type="NCBIfam" id="TIGR01409">
    <property type="entry name" value="TAT_signal_seq"/>
    <property type="match status" value="1"/>
</dbReference>
<protein>
    <submittedName>
        <fullName evidence="2">Peptidase T2 asparaginase 2</fullName>
    </submittedName>
</protein>
<dbReference type="Proteomes" id="UP000006844">
    <property type="component" value="Chromosome"/>
</dbReference>
<name>E8V3F1_TERSS</name>
<evidence type="ECO:0000313" key="3">
    <source>
        <dbReference type="Proteomes" id="UP000006844"/>
    </source>
</evidence>
<dbReference type="HOGENOM" id="CLU_021603_0_1_0"/>
<evidence type="ECO:0000313" key="2">
    <source>
        <dbReference type="EMBL" id="ADV83564.1"/>
    </source>
</evidence>
<evidence type="ECO:0000256" key="1">
    <source>
        <dbReference type="SAM" id="MobiDB-lite"/>
    </source>
</evidence>
<dbReference type="STRING" id="401053.AciPR4_2791"/>